<dbReference type="InterPro" id="IPR011016">
    <property type="entry name" value="Znf_RING-CH"/>
</dbReference>
<reference evidence="7 8" key="4">
    <citation type="journal article" date="2011" name="BMC Genomics">
        <title>RNA-Seq improves annotation of protein-coding genes in the cucumber genome.</title>
        <authorList>
            <person name="Li Z."/>
            <person name="Zhang Z."/>
            <person name="Yan P."/>
            <person name="Huang S."/>
            <person name="Fei Z."/>
            <person name="Lin K."/>
        </authorList>
    </citation>
    <scope>NUCLEOTIDE SEQUENCE [LARGE SCALE GENOMIC DNA]</scope>
    <source>
        <strain evidence="8">cv. 9930</strain>
    </source>
</reference>
<dbReference type="InterPro" id="IPR013083">
    <property type="entry name" value="Znf_RING/FYVE/PHD"/>
</dbReference>
<evidence type="ECO:0000313" key="7">
    <source>
        <dbReference type="EMBL" id="KGN49961.1"/>
    </source>
</evidence>
<evidence type="ECO:0000313" key="8">
    <source>
        <dbReference type="Proteomes" id="UP000029981"/>
    </source>
</evidence>
<reference evidence="7 8" key="3">
    <citation type="journal article" date="2010" name="BMC Genomics">
        <title>Transcriptome sequencing and comparative analysis of cucumber flowers with different sex types.</title>
        <authorList>
            <person name="Guo S."/>
            <person name="Zheng Y."/>
            <person name="Joung J.G."/>
            <person name="Liu S."/>
            <person name="Zhang Z."/>
            <person name="Crasta O.R."/>
            <person name="Sobral B.W."/>
            <person name="Xu Y."/>
            <person name="Huang S."/>
            <person name="Fei Z."/>
        </authorList>
    </citation>
    <scope>NUCLEOTIDE SEQUENCE [LARGE SCALE GENOMIC DNA]</scope>
    <source>
        <strain evidence="8">cv. 9930</strain>
    </source>
</reference>
<feature type="transmembrane region" description="Helical" evidence="5">
    <location>
        <begin position="215"/>
        <end position="235"/>
    </location>
</feature>
<feature type="region of interest" description="Disordered" evidence="4">
    <location>
        <begin position="1"/>
        <end position="44"/>
    </location>
</feature>
<dbReference type="Proteomes" id="UP000029981">
    <property type="component" value="Chromosome 5"/>
</dbReference>
<dbReference type="GO" id="GO:0008270">
    <property type="term" value="F:zinc ion binding"/>
    <property type="evidence" value="ECO:0007669"/>
    <property type="project" value="UniProtKB-KW"/>
</dbReference>
<reference evidence="7 8" key="1">
    <citation type="journal article" date="2009" name="Nat. Genet.">
        <title>The genome of the cucumber, Cucumis sativus L.</title>
        <authorList>
            <person name="Huang S."/>
            <person name="Li R."/>
            <person name="Zhang Z."/>
            <person name="Li L."/>
            <person name="Gu X."/>
            <person name="Fan W."/>
            <person name="Lucas W.J."/>
            <person name="Wang X."/>
            <person name="Xie B."/>
            <person name="Ni P."/>
            <person name="Ren Y."/>
            <person name="Zhu H."/>
            <person name="Li J."/>
            <person name="Lin K."/>
            <person name="Jin W."/>
            <person name="Fei Z."/>
            <person name="Li G."/>
            <person name="Staub J."/>
            <person name="Kilian A."/>
            <person name="van der Vossen E.A."/>
            <person name="Wu Y."/>
            <person name="Guo J."/>
            <person name="He J."/>
            <person name="Jia Z."/>
            <person name="Ren Y."/>
            <person name="Tian G."/>
            <person name="Lu Y."/>
            <person name="Ruan J."/>
            <person name="Qian W."/>
            <person name="Wang M."/>
            <person name="Huang Q."/>
            <person name="Li B."/>
            <person name="Xuan Z."/>
            <person name="Cao J."/>
            <person name="Asan"/>
            <person name="Wu Z."/>
            <person name="Zhang J."/>
            <person name="Cai Q."/>
            <person name="Bai Y."/>
            <person name="Zhao B."/>
            <person name="Han Y."/>
            <person name="Li Y."/>
            <person name="Li X."/>
            <person name="Wang S."/>
            <person name="Shi Q."/>
            <person name="Liu S."/>
            <person name="Cho W.K."/>
            <person name="Kim J.Y."/>
            <person name="Xu Y."/>
            <person name="Heller-Uszynska K."/>
            <person name="Miao H."/>
            <person name="Cheng Z."/>
            <person name="Zhang S."/>
            <person name="Wu J."/>
            <person name="Yang Y."/>
            <person name="Kang H."/>
            <person name="Li M."/>
            <person name="Liang H."/>
            <person name="Ren X."/>
            <person name="Shi Z."/>
            <person name="Wen M."/>
            <person name="Jian M."/>
            <person name="Yang H."/>
            <person name="Zhang G."/>
            <person name="Yang Z."/>
            <person name="Chen R."/>
            <person name="Liu S."/>
            <person name="Li J."/>
            <person name="Ma L."/>
            <person name="Liu H."/>
            <person name="Zhou Y."/>
            <person name="Zhao J."/>
            <person name="Fang X."/>
            <person name="Li G."/>
            <person name="Fang L."/>
            <person name="Li Y."/>
            <person name="Liu D."/>
            <person name="Zheng H."/>
            <person name="Zhang Y."/>
            <person name="Qin N."/>
            <person name="Li Z."/>
            <person name="Yang G."/>
            <person name="Yang S."/>
            <person name="Bolund L."/>
            <person name="Kristiansen K."/>
            <person name="Zheng H."/>
            <person name="Li S."/>
            <person name="Zhang X."/>
            <person name="Yang H."/>
            <person name="Wang J."/>
            <person name="Sun R."/>
            <person name="Zhang B."/>
            <person name="Jiang S."/>
            <person name="Wang J."/>
            <person name="Du Y."/>
            <person name="Li S."/>
        </authorList>
    </citation>
    <scope>NUCLEOTIDE SEQUENCE [LARGE SCALE GENOMIC DNA]</scope>
    <source>
        <strain evidence="8">cv. 9930</strain>
    </source>
</reference>
<dbReference type="CDD" id="cd16495">
    <property type="entry name" value="RING_CH-C4HC3_MARCH"/>
    <property type="match status" value="1"/>
</dbReference>
<evidence type="ECO:0000256" key="3">
    <source>
        <dbReference type="ARBA" id="ARBA00022833"/>
    </source>
</evidence>
<feature type="transmembrane region" description="Helical" evidence="5">
    <location>
        <begin position="187"/>
        <end position="209"/>
    </location>
</feature>
<dbReference type="EMBL" id="CM002926">
    <property type="protein sequence ID" value="KGN49961.1"/>
    <property type="molecule type" value="Genomic_DNA"/>
</dbReference>
<keyword evidence="3" id="KW-0862">Zinc</keyword>
<feature type="domain" description="RING-CH-type" evidence="6">
    <location>
        <begin position="94"/>
        <end position="154"/>
    </location>
</feature>
<dbReference type="PANTHER" id="PTHR46214">
    <property type="entry name" value="ZINC FINGER, RING-CH-TYPE"/>
    <property type="match status" value="1"/>
</dbReference>
<evidence type="ECO:0000256" key="4">
    <source>
        <dbReference type="SAM" id="MobiDB-lite"/>
    </source>
</evidence>
<dbReference type="PANTHER" id="PTHR46214:SF16">
    <property type="entry name" value="OS10G0481450 PROTEIN"/>
    <property type="match status" value="1"/>
</dbReference>
<organism evidence="7 8">
    <name type="scientific">Cucumis sativus</name>
    <name type="common">Cucumber</name>
    <dbReference type="NCBI Taxonomy" id="3659"/>
    <lineage>
        <taxon>Eukaryota</taxon>
        <taxon>Viridiplantae</taxon>
        <taxon>Streptophyta</taxon>
        <taxon>Embryophyta</taxon>
        <taxon>Tracheophyta</taxon>
        <taxon>Spermatophyta</taxon>
        <taxon>Magnoliopsida</taxon>
        <taxon>eudicotyledons</taxon>
        <taxon>Gunneridae</taxon>
        <taxon>Pentapetalae</taxon>
        <taxon>rosids</taxon>
        <taxon>fabids</taxon>
        <taxon>Cucurbitales</taxon>
        <taxon>Cucurbitaceae</taxon>
        <taxon>Benincaseae</taxon>
        <taxon>Cucumis</taxon>
    </lineage>
</organism>
<dbReference type="Pfam" id="PF12906">
    <property type="entry name" value="RINGv"/>
    <property type="match status" value="1"/>
</dbReference>
<dbReference type="SMART" id="SM00744">
    <property type="entry name" value="RINGv"/>
    <property type="match status" value="1"/>
</dbReference>
<keyword evidence="8" id="KW-1185">Reference proteome</keyword>
<keyword evidence="1" id="KW-0479">Metal-binding</keyword>
<sequence length="262" mass="28635">MNLSMDCHSNDVKAKAGGNQSNEGDLEKQRVAQPSSSALELSTRDGDDNTLLTIVVSTGESKPTSEVPGPGTLRSQEEVILACAVSPKKELLSTTSGSDEQCRICQQEKEEVLIELGCHCRGGLAKAHRTCIDTWFRTKGSNRCEICQVVAANVSPPQSHHGTNYWIWRIDPTYRTQDPQRYCFSPLWLAFAILIGGLLLDILISITLGVSALPVNIIIGVIVVLGLGTVFRLALEFFQEWNSSRGSQRVESNVTIGYFPAI</sequence>
<keyword evidence="2" id="KW-0863">Zinc-finger</keyword>
<accession>A0A0A0KQJ1</accession>
<name>A0A0A0KQJ1_CUCSA</name>
<evidence type="ECO:0000256" key="5">
    <source>
        <dbReference type="SAM" id="Phobius"/>
    </source>
</evidence>
<dbReference type="SUPFAM" id="SSF57850">
    <property type="entry name" value="RING/U-box"/>
    <property type="match status" value="1"/>
</dbReference>
<gene>
    <name evidence="7" type="ORF">Csa_5G146840</name>
</gene>
<evidence type="ECO:0000259" key="6">
    <source>
        <dbReference type="PROSITE" id="PS51292"/>
    </source>
</evidence>
<dbReference type="OrthoDB" id="273089at2759"/>
<dbReference type="KEGG" id="csv:101210694"/>
<reference evidence="7 8" key="2">
    <citation type="journal article" date="2009" name="PLoS ONE">
        <title>An integrated genetic and cytogenetic map of the cucumber genome.</title>
        <authorList>
            <person name="Ren Y."/>
            <person name="Zhang Z."/>
            <person name="Liu J."/>
            <person name="Staub J.E."/>
            <person name="Han Y."/>
            <person name="Cheng Z."/>
            <person name="Li X."/>
            <person name="Lu J."/>
            <person name="Miao H."/>
            <person name="Kang H."/>
            <person name="Xie B."/>
            <person name="Gu X."/>
            <person name="Wang X."/>
            <person name="Du Y."/>
            <person name="Jin W."/>
            <person name="Huang S."/>
        </authorList>
    </citation>
    <scope>NUCLEOTIDE SEQUENCE [LARGE SCALE GENOMIC DNA]</scope>
    <source>
        <strain evidence="8">cv. 9930</strain>
    </source>
</reference>
<dbReference type="Gramene" id="KGN49961">
    <property type="protein sequence ID" value="KGN49961"/>
    <property type="gene ID" value="Csa_5G146840"/>
</dbReference>
<keyword evidence="5" id="KW-0812">Transmembrane</keyword>
<keyword evidence="5" id="KW-0472">Membrane</keyword>
<protein>
    <recommendedName>
        <fullName evidence="6">RING-CH-type domain-containing protein</fullName>
    </recommendedName>
</protein>
<dbReference type="eggNOG" id="KOG1609">
    <property type="taxonomic scope" value="Eukaryota"/>
</dbReference>
<dbReference type="Gene3D" id="3.30.40.10">
    <property type="entry name" value="Zinc/RING finger domain, C3HC4 (zinc finger)"/>
    <property type="match status" value="1"/>
</dbReference>
<dbReference type="PROSITE" id="PS51292">
    <property type="entry name" value="ZF_RING_CH"/>
    <property type="match status" value="1"/>
</dbReference>
<dbReference type="AlphaFoldDB" id="A0A0A0KQJ1"/>
<keyword evidence="5" id="KW-1133">Transmembrane helix</keyword>
<evidence type="ECO:0000256" key="2">
    <source>
        <dbReference type="ARBA" id="ARBA00022771"/>
    </source>
</evidence>
<evidence type="ECO:0000256" key="1">
    <source>
        <dbReference type="ARBA" id="ARBA00022723"/>
    </source>
</evidence>
<dbReference type="OMA" id="EFCREWS"/>
<proteinExistence type="predicted"/>